<dbReference type="InterPro" id="IPR029063">
    <property type="entry name" value="SAM-dependent_MTases_sf"/>
</dbReference>
<dbReference type="AlphaFoldDB" id="A0AAD7A6P1"/>
<dbReference type="Proteomes" id="UP001218218">
    <property type="component" value="Unassembled WGS sequence"/>
</dbReference>
<dbReference type="PANTHER" id="PTHR43712:SF2">
    <property type="entry name" value="O-METHYLTRANSFERASE CICE"/>
    <property type="match status" value="1"/>
</dbReference>
<dbReference type="Pfam" id="PF00891">
    <property type="entry name" value="Methyltransf_2"/>
    <property type="match status" value="1"/>
</dbReference>
<comment type="caution">
    <text evidence="2">The sequence shown here is derived from an EMBL/GenBank/DDBJ whole genome shotgun (WGS) entry which is preliminary data.</text>
</comment>
<dbReference type="GO" id="GO:0008171">
    <property type="term" value="F:O-methyltransferase activity"/>
    <property type="evidence" value="ECO:0007669"/>
    <property type="project" value="InterPro"/>
</dbReference>
<evidence type="ECO:0000313" key="3">
    <source>
        <dbReference type="Proteomes" id="UP001218218"/>
    </source>
</evidence>
<dbReference type="PANTHER" id="PTHR43712">
    <property type="entry name" value="PUTATIVE (AFU_ORTHOLOGUE AFUA_4G14580)-RELATED"/>
    <property type="match status" value="1"/>
</dbReference>
<reference evidence="2" key="1">
    <citation type="submission" date="2023-03" db="EMBL/GenBank/DDBJ databases">
        <title>Massive genome expansion in bonnet fungi (Mycena s.s.) driven by repeated elements and novel gene families across ecological guilds.</title>
        <authorList>
            <consortium name="Lawrence Berkeley National Laboratory"/>
            <person name="Harder C.B."/>
            <person name="Miyauchi S."/>
            <person name="Viragh M."/>
            <person name="Kuo A."/>
            <person name="Thoen E."/>
            <person name="Andreopoulos B."/>
            <person name="Lu D."/>
            <person name="Skrede I."/>
            <person name="Drula E."/>
            <person name="Henrissat B."/>
            <person name="Morin E."/>
            <person name="Kohler A."/>
            <person name="Barry K."/>
            <person name="LaButti K."/>
            <person name="Morin E."/>
            <person name="Salamov A."/>
            <person name="Lipzen A."/>
            <person name="Mereny Z."/>
            <person name="Hegedus B."/>
            <person name="Baldrian P."/>
            <person name="Stursova M."/>
            <person name="Weitz H."/>
            <person name="Taylor A."/>
            <person name="Grigoriev I.V."/>
            <person name="Nagy L.G."/>
            <person name="Martin F."/>
            <person name="Kauserud H."/>
        </authorList>
    </citation>
    <scope>NUCLEOTIDE SEQUENCE</scope>
    <source>
        <strain evidence="2">CBHHK002</strain>
    </source>
</reference>
<protein>
    <recommendedName>
        <fullName evidence="1">O-methyltransferase C-terminal domain-containing protein</fullName>
    </recommendedName>
</protein>
<organism evidence="2 3">
    <name type="scientific">Mycena albidolilacea</name>
    <dbReference type="NCBI Taxonomy" id="1033008"/>
    <lineage>
        <taxon>Eukaryota</taxon>
        <taxon>Fungi</taxon>
        <taxon>Dikarya</taxon>
        <taxon>Basidiomycota</taxon>
        <taxon>Agaricomycotina</taxon>
        <taxon>Agaricomycetes</taxon>
        <taxon>Agaricomycetidae</taxon>
        <taxon>Agaricales</taxon>
        <taxon>Marasmiineae</taxon>
        <taxon>Mycenaceae</taxon>
        <taxon>Mycena</taxon>
    </lineage>
</organism>
<keyword evidence="3" id="KW-1185">Reference proteome</keyword>
<evidence type="ECO:0000259" key="1">
    <source>
        <dbReference type="Pfam" id="PF00891"/>
    </source>
</evidence>
<accession>A0AAD7A6P1</accession>
<proteinExistence type="predicted"/>
<name>A0AAD7A6P1_9AGAR</name>
<dbReference type="InterPro" id="IPR001077">
    <property type="entry name" value="COMT_C"/>
</dbReference>
<gene>
    <name evidence="2" type="ORF">DFH08DRAFT_862171</name>
</gene>
<dbReference type="Gene3D" id="3.40.50.150">
    <property type="entry name" value="Vaccinia Virus protein VP39"/>
    <property type="match status" value="1"/>
</dbReference>
<feature type="domain" description="O-methyltransferase C-terminal" evidence="1">
    <location>
        <begin position="2"/>
        <end position="99"/>
    </location>
</feature>
<sequence length="125" mass="13714">MLRYIMDDWNDDACVTILSAIKASMTEKSRILIVEALLISAWLPAGSATTLAVAPEPLLPNYGAPQRFIHCRDLNMMNLINGTERTVSEMNLGIINRAGLVVQKIWECRGAVHITECGLASSISK</sequence>
<evidence type="ECO:0000313" key="2">
    <source>
        <dbReference type="EMBL" id="KAJ7350698.1"/>
    </source>
</evidence>
<dbReference type="SUPFAM" id="SSF53335">
    <property type="entry name" value="S-adenosyl-L-methionine-dependent methyltransferases"/>
    <property type="match status" value="1"/>
</dbReference>
<dbReference type="EMBL" id="JARIHO010000014">
    <property type="protein sequence ID" value="KAJ7350698.1"/>
    <property type="molecule type" value="Genomic_DNA"/>
</dbReference>